<keyword evidence="1" id="KW-0560">Oxidoreductase</keyword>
<dbReference type="InterPro" id="IPR016161">
    <property type="entry name" value="Ald_DH/histidinol_DH"/>
</dbReference>
<dbReference type="GO" id="GO:0016620">
    <property type="term" value="F:oxidoreductase activity, acting on the aldehyde or oxo group of donors, NAD or NADP as acceptor"/>
    <property type="evidence" value="ECO:0007669"/>
    <property type="project" value="InterPro"/>
</dbReference>
<evidence type="ECO:0000259" key="2">
    <source>
        <dbReference type="Pfam" id="PF00171"/>
    </source>
</evidence>
<dbReference type="SUPFAM" id="SSF53720">
    <property type="entry name" value="ALDH-like"/>
    <property type="match status" value="1"/>
</dbReference>
<dbReference type="InterPro" id="IPR044151">
    <property type="entry name" value="ALDH_KGSADH"/>
</dbReference>
<accession>A0A7C9IPV0</accession>
<dbReference type="PANTHER" id="PTHR43353:SF3">
    <property type="entry name" value="ALDEHYDE DEHYDROGENASE-RELATED"/>
    <property type="match status" value="1"/>
</dbReference>
<comment type="caution">
    <text evidence="3">The sequence shown here is derived from an EMBL/GenBank/DDBJ whole genome shotgun (WGS) entry which is preliminary data.</text>
</comment>
<dbReference type="InterPro" id="IPR015590">
    <property type="entry name" value="Aldehyde_DH_dom"/>
</dbReference>
<dbReference type="Proteomes" id="UP000480350">
    <property type="component" value="Unassembled WGS sequence"/>
</dbReference>
<protein>
    <submittedName>
        <fullName evidence="3">Aldehyde dehydrogenase family protein</fullName>
    </submittedName>
</protein>
<name>A0A7C9IPV0_9RHOB</name>
<dbReference type="InterPro" id="IPR016162">
    <property type="entry name" value="Ald_DH_N"/>
</dbReference>
<proteinExistence type="predicted"/>
<dbReference type="RefSeq" id="WP_160763944.1">
    <property type="nucleotide sequence ID" value="NZ_WUPT01000001.1"/>
</dbReference>
<feature type="domain" description="Aldehyde dehydrogenase" evidence="2">
    <location>
        <begin position="10"/>
        <end position="433"/>
    </location>
</feature>
<dbReference type="EMBL" id="WUPT01000001">
    <property type="protein sequence ID" value="MXQ07123.1"/>
    <property type="molecule type" value="Genomic_DNA"/>
</dbReference>
<dbReference type="CDD" id="cd07129">
    <property type="entry name" value="ALDH_KGSADH"/>
    <property type="match status" value="1"/>
</dbReference>
<evidence type="ECO:0000256" key="1">
    <source>
        <dbReference type="ARBA" id="ARBA00023002"/>
    </source>
</evidence>
<dbReference type="InterPro" id="IPR050740">
    <property type="entry name" value="Aldehyde_DH_Superfamily"/>
</dbReference>
<dbReference type="Gene3D" id="3.40.605.10">
    <property type="entry name" value="Aldehyde Dehydrogenase, Chain A, domain 1"/>
    <property type="match status" value="2"/>
</dbReference>
<reference evidence="3 4" key="1">
    <citation type="submission" date="2019-12" db="EMBL/GenBank/DDBJ databases">
        <authorList>
            <person name="Lee S.D."/>
        </authorList>
    </citation>
    <scope>NUCLEOTIDE SEQUENCE [LARGE SCALE GENOMIC DNA]</scope>
    <source>
        <strain evidence="3 4">GH1-50</strain>
    </source>
</reference>
<dbReference type="PANTHER" id="PTHR43353">
    <property type="entry name" value="SUCCINATE-SEMIALDEHYDE DEHYDROGENASE, MITOCHONDRIAL"/>
    <property type="match status" value="1"/>
</dbReference>
<organism evidence="3 4">
    <name type="scientific">Kangsaoukella pontilimi</name>
    <dbReference type="NCBI Taxonomy" id="2691042"/>
    <lineage>
        <taxon>Bacteria</taxon>
        <taxon>Pseudomonadati</taxon>
        <taxon>Pseudomonadota</taxon>
        <taxon>Alphaproteobacteria</taxon>
        <taxon>Rhodobacterales</taxon>
        <taxon>Paracoccaceae</taxon>
        <taxon>Kangsaoukella</taxon>
    </lineage>
</organism>
<evidence type="ECO:0000313" key="4">
    <source>
        <dbReference type="Proteomes" id="UP000480350"/>
    </source>
</evidence>
<gene>
    <name evidence="3" type="ORF">GQ651_04625</name>
</gene>
<dbReference type="AlphaFoldDB" id="A0A7C9IPV0"/>
<sequence length="480" mass="50017">MPVEGDADRFAVGRPEHIDRAVRAAEAAFPSFAGLSRNERAAFLRAIAAEIDARGDEITAIGTRETGLPAARLQGERGRTTGQLRLFADHIEAGDYLDRRHDPALPDRAPLPRPDLRMMQRPIGPVAVFGASNFPLAFSVAGGDTASALAAGCPVVVKGHSAHPGTGAVVAEAILAAIEGQGIDPGVFSLVQGGARETGQALVTHPLIRAVGFTGSLAGGKALFDLCAARPEPIPFFGELGSVNPMFLLPSAVATRGAEIAAGWAASLTMGAGQFCTNPGVAVLIDGPEVEAFTEAAVAALSDGGEQVMLTEGIATAYRSGRDRVAGTEGVRELLTSMCDRRGATPYLYQTTGAAWLRDETLGEEVFGPLGLIVTVADADEMKAVATSLQGQLTCTLHTDPGDTALARDLLPILERKAGRVLANGFPTGVEVSDAMVHGGPFPASTNFGHTSVGTLSIRRWLRPVCYQNMPEDILPADLT</sequence>
<dbReference type="Pfam" id="PF00171">
    <property type="entry name" value="Aldedh"/>
    <property type="match status" value="1"/>
</dbReference>
<keyword evidence="4" id="KW-1185">Reference proteome</keyword>
<evidence type="ECO:0000313" key="3">
    <source>
        <dbReference type="EMBL" id="MXQ07123.1"/>
    </source>
</evidence>
<reference evidence="3 4" key="2">
    <citation type="submission" date="2020-03" db="EMBL/GenBank/DDBJ databases">
        <title>Kangsaoukella pontilimi gen. nov., sp. nov., a new member of the family Rhodobacteraceae isolated from a tidal mudflat.</title>
        <authorList>
            <person name="Kim I.S."/>
        </authorList>
    </citation>
    <scope>NUCLEOTIDE SEQUENCE [LARGE SCALE GENOMIC DNA]</scope>
    <source>
        <strain evidence="3 4">GH1-50</strain>
    </source>
</reference>